<reference evidence="2" key="1">
    <citation type="submission" date="2022-11" db="UniProtKB">
        <authorList>
            <consortium name="WormBaseParasite"/>
        </authorList>
    </citation>
    <scope>IDENTIFICATION</scope>
</reference>
<protein>
    <submittedName>
        <fullName evidence="2">BTB domain-containing protein</fullName>
    </submittedName>
</protein>
<sequence length="382" mass="43681">MNQEESVKDNSHFFNGLKKCELSNEVAKNVDGDRRFGADISNLPAKRNRTRTYKFFDGTTHNNIRFEDNLEKPSKKRNITFENDDMKDAVPKKRGRKSNEEIKNLKENENERGISGRTRTEKPSHSSASKQRSRTKKPGVKETRTRTTQNQRTRAVIKAVTTTTPKLLQQTHGETATTTTPKLLQQTHGETGEHVDSERNTPAPSTRTEKAFDPMTSTLIQRSRTEKPAIKTTQTRTSKMQRIRTEKPMKNRAEAIPKQPERTRGGSRKSIEIVCDRKIEGQCRIFDVNTTMLSQRSATFKQLFEVNMNETILIEAVPDRTLEMAIDFCHGKSLTECSNSDMSSLLFFADTWEIVDLKLYIKVLSTAILEAYRRTNDSTNDT</sequence>
<dbReference type="WBParaSite" id="PS1159_v2.g16357.t1">
    <property type="protein sequence ID" value="PS1159_v2.g16357.t1"/>
    <property type="gene ID" value="PS1159_v2.g16357"/>
</dbReference>
<dbReference type="Proteomes" id="UP000887580">
    <property type="component" value="Unplaced"/>
</dbReference>
<evidence type="ECO:0000313" key="2">
    <source>
        <dbReference type="WBParaSite" id="PS1159_v2.g16357.t1"/>
    </source>
</evidence>
<organism evidence="1 2">
    <name type="scientific">Panagrolaimus sp. PS1159</name>
    <dbReference type="NCBI Taxonomy" id="55785"/>
    <lineage>
        <taxon>Eukaryota</taxon>
        <taxon>Metazoa</taxon>
        <taxon>Ecdysozoa</taxon>
        <taxon>Nematoda</taxon>
        <taxon>Chromadorea</taxon>
        <taxon>Rhabditida</taxon>
        <taxon>Tylenchina</taxon>
        <taxon>Panagrolaimomorpha</taxon>
        <taxon>Panagrolaimoidea</taxon>
        <taxon>Panagrolaimidae</taxon>
        <taxon>Panagrolaimus</taxon>
    </lineage>
</organism>
<accession>A0AC35FFL7</accession>
<proteinExistence type="predicted"/>
<evidence type="ECO:0000313" key="1">
    <source>
        <dbReference type="Proteomes" id="UP000887580"/>
    </source>
</evidence>
<name>A0AC35FFL7_9BILA</name>